<dbReference type="AlphaFoldDB" id="A0A4U0X0T2"/>
<evidence type="ECO:0000256" key="2">
    <source>
        <dbReference type="ARBA" id="ARBA00023242"/>
    </source>
</evidence>
<organism evidence="5 6">
    <name type="scientific">Cryomyces minteri</name>
    <dbReference type="NCBI Taxonomy" id="331657"/>
    <lineage>
        <taxon>Eukaryota</taxon>
        <taxon>Fungi</taxon>
        <taxon>Dikarya</taxon>
        <taxon>Ascomycota</taxon>
        <taxon>Pezizomycotina</taxon>
        <taxon>Dothideomycetes</taxon>
        <taxon>Dothideomycetes incertae sedis</taxon>
        <taxon>Cryomyces</taxon>
    </lineage>
</organism>
<feature type="compositionally biased region" description="Low complexity" evidence="3">
    <location>
        <begin position="19"/>
        <end position="37"/>
    </location>
</feature>
<dbReference type="InterPro" id="IPR052181">
    <property type="entry name" value="5hmC_binding"/>
</dbReference>
<feature type="compositionally biased region" description="Low complexity" evidence="3">
    <location>
        <begin position="371"/>
        <end position="404"/>
    </location>
</feature>
<accession>A0A4U0X0T2</accession>
<keyword evidence="6" id="KW-1185">Reference proteome</keyword>
<dbReference type="Pfam" id="PF01878">
    <property type="entry name" value="EVE"/>
    <property type="match status" value="1"/>
</dbReference>
<dbReference type="PANTHER" id="PTHR14087:SF7">
    <property type="entry name" value="THYMOCYTE NUCLEAR PROTEIN 1"/>
    <property type="match status" value="1"/>
</dbReference>
<gene>
    <name evidence="5" type="ORF">B0A49_08716</name>
</gene>
<proteinExistence type="predicted"/>
<dbReference type="Proteomes" id="UP000308768">
    <property type="component" value="Unassembled WGS sequence"/>
</dbReference>
<reference evidence="5 6" key="1">
    <citation type="submission" date="2017-03" db="EMBL/GenBank/DDBJ databases">
        <title>Genomes of endolithic fungi from Antarctica.</title>
        <authorList>
            <person name="Coleine C."/>
            <person name="Masonjones S."/>
            <person name="Stajich J.E."/>
        </authorList>
    </citation>
    <scope>NUCLEOTIDE SEQUENCE [LARGE SCALE GENOMIC DNA]</scope>
    <source>
        <strain evidence="5 6">CCFEE 5187</strain>
    </source>
</reference>
<dbReference type="InterPro" id="IPR002740">
    <property type="entry name" value="EVE_domain"/>
</dbReference>
<dbReference type="InterPro" id="IPR047197">
    <property type="entry name" value="THYN1-like_EVE"/>
</dbReference>
<dbReference type="OrthoDB" id="41445at2759"/>
<feature type="region of interest" description="Disordered" evidence="3">
    <location>
        <begin position="360"/>
        <end position="430"/>
    </location>
</feature>
<dbReference type="PANTHER" id="PTHR14087">
    <property type="entry name" value="THYMOCYTE NUCLEAR PROTEIN 1"/>
    <property type="match status" value="1"/>
</dbReference>
<dbReference type="CDD" id="cd21133">
    <property type="entry name" value="EVE"/>
    <property type="match status" value="1"/>
</dbReference>
<dbReference type="InterPro" id="IPR015947">
    <property type="entry name" value="PUA-like_sf"/>
</dbReference>
<evidence type="ECO:0000256" key="3">
    <source>
        <dbReference type="SAM" id="MobiDB-lite"/>
    </source>
</evidence>
<dbReference type="GO" id="GO:0005634">
    <property type="term" value="C:nucleus"/>
    <property type="evidence" value="ECO:0007669"/>
    <property type="project" value="UniProtKB-SubCell"/>
</dbReference>
<evidence type="ECO:0000313" key="5">
    <source>
        <dbReference type="EMBL" id="TKA68523.1"/>
    </source>
</evidence>
<dbReference type="Gene3D" id="3.10.590.10">
    <property type="entry name" value="ph1033 like domains"/>
    <property type="match status" value="1"/>
</dbReference>
<protein>
    <recommendedName>
        <fullName evidence="4">EVE domain-containing protein</fullName>
    </recommendedName>
</protein>
<feature type="compositionally biased region" description="Low complexity" evidence="3">
    <location>
        <begin position="91"/>
        <end position="106"/>
    </location>
</feature>
<dbReference type="STRING" id="331657.A0A4U0X0T2"/>
<dbReference type="SUPFAM" id="SSF88697">
    <property type="entry name" value="PUA domain-like"/>
    <property type="match status" value="1"/>
</dbReference>
<dbReference type="EMBL" id="NAJN01000811">
    <property type="protein sequence ID" value="TKA68523.1"/>
    <property type="molecule type" value="Genomic_DNA"/>
</dbReference>
<feature type="domain" description="EVE" evidence="4">
    <location>
        <begin position="118"/>
        <end position="276"/>
    </location>
</feature>
<sequence>MAPRKRKQIAGDSPETDEIASTTTTRSGRTITTAAASRPHRTTAPNIAVPATKKTKTATGAATNSSSTVKDPGTTPKARGRPAKTAGPDLSTISTSSAAPNAASASNAGTVAAAVGPAFWLMKAESESRNSKGVDNSYTLDELKAQKGPEKWEGVRNLVARDNLKAMKKGDLAFFYASNGKDPGIVGTMEVVEEATPDETAFDASSHYYAKRSTRGSPIWFVVQVVFRSKFKTPIILRDLKRAASTDGPLEGLETVNQPRLSVSKITPGQWDYIINDLAEEEEDEIATKGSKNMDSESKSSAMDVAATGTNTVTSNPTPAAGAPVIAKGGVVATAEISSSASKTAEGVVGEIADALHKAPSKDLSHASSNAPSAKATTTEAAASNAVLGTGSSAPPRASSRTRSVIPGATLKASATAQGPIVEETGEDEL</sequence>
<evidence type="ECO:0000256" key="1">
    <source>
        <dbReference type="ARBA" id="ARBA00004123"/>
    </source>
</evidence>
<evidence type="ECO:0000259" key="4">
    <source>
        <dbReference type="Pfam" id="PF01878"/>
    </source>
</evidence>
<comment type="caution">
    <text evidence="5">The sequence shown here is derived from an EMBL/GenBank/DDBJ whole genome shotgun (WGS) entry which is preliminary data.</text>
</comment>
<comment type="subcellular location">
    <subcellularLocation>
        <location evidence="1">Nucleus</location>
    </subcellularLocation>
</comment>
<keyword evidence="2" id="KW-0539">Nucleus</keyword>
<feature type="region of interest" description="Disordered" evidence="3">
    <location>
        <begin position="1"/>
        <end position="106"/>
    </location>
</feature>
<feature type="compositionally biased region" description="Low complexity" evidence="3">
    <location>
        <begin position="57"/>
        <end position="68"/>
    </location>
</feature>
<name>A0A4U0X0T2_9PEZI</name>
<evidence type="ECO:0000313" key="6">
    <source>
        <dbReference type="Proteomes" id="UP000308768"/>
    </source>
</evidence>